<name>A0A225DMU9_9BACT</name>
<evidence type="ECO:0000256" key="1">
    <source>
        <dbReference type="SAM" id="Phobius"/>
    </source>
</evidence>
<keyword evidence="1" id="KW-0472">Membrane</keyword>
<reference evidence="3" key="1">
    <citation type="submission" date="2017-06" db="EMBL/GenBank/DDBJ databases">
        <title>Genome analysis of Fimbriiglobus ruber SP5, the first member of the order Planctomycetales with confirmed chitinolytic capability.</title>
        <authorList>
            <person name="Ravin N.V."/>
            <person name="Rakitin A.L."/>
            <person name="Ivanova A.A."/>
            <person name="Beletsky A.V."/>
            <person name="Kulichevskaya I.S."/>
            <person name="Mardanov A.V."/>
            <person name="Dedysh S.N."/>
        </authorList>
    </citation>
    <scope>NUCLEOTIDE SEQUENCE [LARGE SCALE GENOMIC DNA]</scope>
    <source>
        <strain evidence="3">SP5</strain>
    </source>
</reference>
<keyword evidence="1" id="KW-0812">Transmembrane</keyword>
<feature type="transmembrane region" description="Helical" evidence="1">
    <location>
        <begin position="6"/>
        <end position="25"/>
    </location>
</feature>
<dbReference type="AlphaFoldDB" id="A0A225DMU9"/>
<gene>
    <name evidence="2" type="ORF">FRUB_04421</name>
</gene>
<evidence type="ECO:0000313" key="3">
    <source>
        <dbReference type="Proteomes" id="UP000214646"/>
    </source>
</evidence>
<dbReference type="Pfam" id="PF04657">
    <property type="entry name" value="DMT_YdcZ"/>
    <property type="match status" value="1"/>
</dbReference>
<evidence type="ECO:0000313" key="2">
    <source>
        <dbReference type="EMBL" id="OWK42343.1"/>
    </source>
</evidence>
<dbReference type="Proteomes" id="UP000214646">
    <property type="component" value="Unassembled WGS sequence"/>
</dbReference>
<dbReference type="PANTHER" id="PTHR34821:SF2">
    <property type="entry name" value="INNER MEMBRANE PROTEIN YDCZ"/>
    <property type="match status" value="1"/>
</dbReference>
<feature type="transmembrane region" description="Helical" evidence="1">
    <location>
        <begin position="73"/>
        <end position="93"/>
    </location>
</feature>
<sequence length="150" mass="15717">MNWLTAVYALFAAGAGACIALQASANGKFRHNLDSPLFAAFFSICGTFVSACAVMLIVRPPAPETAAIRETQWWNWIGGPLGMLIVLAGATLIRELGAAAFIALVVGGQLVCSTLLDHFALLGLKEQPITPGRVFGAVLVVAGVVCIKYL</sequence>
<comment type="caution">
    <text evidence="2">The sequence shown here is derived from an EMBL/GenBank/DDBJ whole genome shotgun (WGS) entry which is preliminary data.</text>
</comment>
<dbReference type="PANTHER" id="PTHR34821">
    <property type="entry name" value="INNER MEMBRANE PROTEIN YDCZ"/>
    <property type="match status" value="1"/>
</dbReference>
<feature type="transmembrane region" description="Helical" evidence="1">
    <location>
        <begin position="37"/>
        <end position="58"/>
    </location>
</feature>
<feature type="transmembrane region" description="Helical" evidence="1">
    <location>
        <begin position="100"/>
        <end position="124"/>
    </location>
</feature>
<protein>
    <submittedName>
        <fullName evidence="2">Integral membrane protein</fullName>
    </submittedName>
</protein>
<accession>A0A225DMU9</accession>
<proteinExistence type="predicted"/>
<organism evidence="2 3">
    <name type="scientific">Fimbriiglobus ruber</name>
    <dbReference type="NCBI Taxonomy" id="1908690"/>
    <lineage>
        <taxon>Bacteria</taxon>
        <taxon>Pseudomonadati</taxon>
        <taxon>Planctomycetota</taxon>
        <taxon>Planctomycetia</taxon>
        <taxon>Gemmatales</taxon>
        <taxon>Gemmataceae</taxon>
        <taxon>Fimbriiglobus</taxon>
    </lineage>
</organism>
<dbReference type="InterPro" id="IPR006750">
    <property type="entry name" value="YdcZ"/>
</dbReference>
<dbReference type="EMBL" id="NIDE01000005">
    <property type="protein sequence ID" value="OWK42343.1"/>
    <property type="molecule type" value="Genomic_DNA"/>
</dbReference>
<dbReference type="RefSeq" id="WP_088255515.1">
    <property type="nucleotide sequence ID" value="NZ_NIDE01000005.1"/>
</dbReference>
<feature type="transmembrane region" description="Helical" evidence="1">
    <location>
        <begin position="130"/>
        <end position="149"/>
    </location>
</feature>
<dbReference type="GO" id="GO:0005886">
    <property type="term" value="C:plasma membrane"/>
    <property type="evidence" value="ECO:0007669"/>
    <property type="project" value="TreeGrafter"/>
</dbReference>
<keyword evidence="3" id="KW-1185">Reference proteome</keyword>
<dbReference type="OrthoDB" id="7864805at2"/>
<keyword evidence="1" id="KW-1133">Transmembrane helix</keyword>